<feature type="domain" description="HTH araC/xylS-type" evidence="4">
    <location>
        <begin position="157"/>
        <end position="257"/>
    </location>
</feature>
<evidence type="ECO:0000259" key="4">
    <source>
        <dbReference type="PROSITE" id="PS01124"/>
    </source>
</evidence>
<protein>
    <submittedName>
        <fullName evidence="5">Helix-turn-helix domain-containing protein</fullName>
    </submittedName>
</protein>
<dbReference type="Pfam" id="PF20240">
    <property type="entry name" value="DUF6597"/>
    <property type="match status" value="1"/>
</dbReference>
<dbReference type="RefSeq" id="WP_092354323.1">
    <property type="nucleotide sequence ID" value="NZ_FOIN01000019.1"/>
</dbReference>
<dbReference type="InterPro" id="IPR018060">
    <property type="entry name" value="HTH_AraC"/>
</dbReference>
<dbReference type="GO" id="GO:0003700">
    <property type="term" value="F:DNA-binding transcription factor activity"/>
    <property type="evidence" value="ECO:0007669"/>
    <property type="project" value="InterPro"/>
</dbReference>
<dbReference type="EMBL" id="FOIN01000019">
    <property type="protein sequence ID" value="SET57720.1"/>
    <property type="molecule type" value="Genomic_DNA"/>
</dbReference>
<evidence type="ECO:0000256" key="1">
    <source>
        <dbReference type="ARBA" id="ARBA00023015"/>
    </source>
</evidence>
<dbReference type="SMART" id="SM00342">
    <property type="entry name" value="HTH_ARAC"/>
    <property type="match status" value="1"/>
</dbReference>
<dbReference type="PANTHER" id="PTHR43280:SF2">
    <property type="entry name" value="HTH-TYPE TRANSCRIPTIONAL REGULATOR EXSA"/>
    <property type="match status" value="1"/>
</dbReference>
<dbReference type="Proteomes" id="UP000198558">
    <property type="component" value="Unassembled WGS sequence"/>
</dbReference>
<name>A0A1I0FIB0_9FIRM</name>
<keyword evidence="1" id="KW-0805">Transcription regulation</keyword>
<keyword evidence="6" id="KW-1185">Reference proteome</keyword>
<dbReference type="OrthoDB" id="323290at2"/>
<sequence length="259" mass="30996">MYYPKQIPYILDREFQEHIEYKEYLFKELNDYCMCIWQMHSKRILNKTIYNYILPDACIDIVIDFSNKTIRFAGFSKETIPFELNKKIDYMGVRLKPGSFYLLFKIGADQIMDHPLPFSKIDNSDSLYEIFTLTDVNERLNIFKNYLLDKIKNKPNTKYIEVVEQLYQTPKEQTVITIAESFNCNKRHLYRIFKMNYGLSPKVLLNILRLHLCLTLMIENDIDFIEVANICGFYDQAHFIKEIKKYTGFSPLRLLDNYK</sequence>
<dbReference type="AlphaFoldDB" id="A0A1I0FIB0"/>
<reference evidence="6" key="1">
    <citation type="submission" date="2016-10" db="EMBL/GenBank/DDBJ databases">
        <authorList>
            <person name="Varghese N."/>
            <person name="Submissions S."/>
        </authorList>
    </citation>
    <scope>NUCLEOTIDE SEQUENCE [LARGE SCALE GENOMIC DNA]</scope>
    <source>
        <strain evidence="6">DSM 1551</strain>
    </source>
</reference>
<evidence type="ECO:0000256" key="2">
    <source>
        <dbReference type="ARBA" id="ARBA00023125"/>
    </source>
</evidence>
<dbReference type="InterPro" id="IPR046532">
    <property type="entry name" value="DUF6597"/>
</dbReference>
<dbReference type="GeneID" id="78288635"/>
<dbReference type="Gene3D" id="1.10.10.60">
    <property type="entry name" value="Homeodomain-like"/>
    <property type="match status" value="1"/>
</dbReference>
<proteinExistence type="predicted"/>
<organism evidence="5 6">
    <name type="scientific">Thomasclavelia cocleata</name>
    <dbReference type="NCBI Taxonomy" id="69824"/>
    <lineage>
        <taxon>Bacteria</taxon>
        <taxon>Bacillati</taxon>
        <taxon>Bacillota</taxon>
        <taxon>Erysipelotrichia</taxon>
        <taxon>Erysipelotrichales</taxon>
        <taxon>Coprobacillaceae</taxon>
        <taxon>Thomasclavelia</taxon>
    </lineage>
</organism>
<gene>
    <name evidence="5" type="ORF">SAMN04489758_11939</name>
</gene>
<dbReference type="PROSITE" id="PS01124">
    <property type="entry name" value="HTH_ARAC_FAMILY_2"/>
    <property type="match status" value="1"/>
</dbReference>
<dbReference type="PANTHER" id="PTHR43280">
    <property type="entry name" value="ARAC-FAMILY TRANSCRIPTIONAL REGULATOR"/>
    <property type="match status" value="1"/>
</dbReference>
<dbReference type="GO" id="GO:0043565">
    <property type="term" value="F:sequence-specific DNA binding"/>
    <property type="evidence" value="ECO:0007669"/>
    <property type="project" value="InterPro"/>
</dbReference>
<evidence type="ECO:0000313" key="6">
    <source>
        <dbReference type="Proteomes" id="UP000198558"/>
    </source>
</evidence>
<evidence type="ECO:0000256" key="3">
    <source>
        <dbReference type="ARBA" id="ARBA00023163"/>
    </source>
</evidence>
<accession>A0A1I0FIB0</accession>
<evidence type="ECO:0000313" key="5">
    <source>
        <dbReference type="EMBL" id="SET57720.1"/>
    </source>
</evidence>
<keyword evidence="3" id="KW-0804">Transcription</keyword>
<dbReference type="InterPro" id="IPR009057">
    <property type="entry name" value="Homeodomain-like_sf"/>
</dbReference>
<keyword evidence="2" id="KW-0238">DNA-binding</keyword>
<dbReference type="SUPFAM" id="SSF46689">
    <property type="entry name" value="Homeodomain-like"/>
    <property type="match status" value="1"/>
</dbReference>
<dbReference type="Pfam" id="PF12833">
    <property type="entry name" value="HTH_18"/>
    <property type="match status" value="1"/>
</dbReference>